<accession>A0AAV1RTQ2</accession>
<dbReference type="AlphaFoldDB" id="A0AAV1RTQ2"/>
<feature type="compositionally biased region" description="Acidic residues" evidence="1">
    <location>
        <begin position="45"/>
        <end position="54"/>
    </location>
</feature>
<dbReference type="EMBL" id="CAWUPB010001156">
    <property type="protein sequence ID" value="CAK7338833.1"/>
    <property type="molecule type" value="Genomic_DNA"/>
</dbReference>
<reference evidence="2 3" key="1">
    <citation type="submission" date="2024-01" db="EMBL/GenBank/DDBJ databases">
        <authorList>
            <person name="Waweru B."/>
        </authorList>
    </citation>
    <scope>NUCLEOTIDE SEQUENCE [LARGE SCALE GENOMIC DNA]</scope>
</reference>
<sequence>MSFSSASAGAQNQLCGMGGISSDFISQLIGKSYCSVLRQKIEEINADDDSDEDGKDNVHKVEDCIQGWN</sequence>
<evidence type="ECO:0000313" key="2">
    <source>
        <dbReference type="EMBL" id="CAK7338833.1"/>
    </source>
</evidence>
<proteinExistence type="predicted"/>
<comment type="caution">
    <text evidence="2">The sequence shown here is derived from an EMBL/GenBank/DDBJ whole genome shotgun (WGS) entry which is preliminary data.</text>
</comment>
<keyword evidence="3" id="KW-1185">Reference proteome</keyword>
<evidence type="ECO:0000256" key="1">
    <source>
        <dbReference type="SAM" id="MobiDB-lite"/>
    </source>
</evidence>
<feature type="region of interest" description="Disordered" evidence="1">
    <location>
        <begin position="45"/>
        <end position="69"/>
    </location>
</feature>
<protein>
    <submittedName>
        <fullName evidence="2">Uncharacterized protein</fullName>
    </submittedName>
</protein>
<name>A0AAV1RTQ2_9ROSI</name>
<evidence type="ECO:0000313" key="3">
    <source>
        <dbReference type="Proteomes" id="UP001314170"/>
    </source>
</evidence>
<dbReference type="Proteomes" id="UP001314170">
    <property type="component" value="Unassembled WGS sequence"/>
</dbReference>
<organism evidence="2 3">
    <name type="scientific">Dovyalis caffra</name>
    <dbReference type="NCBI Taxonomy" id="77055"/>
    <lineage>
        <taxon>Eukaryota</taxon>
        <taxon>Viridiplantae</taxon>
        <taxon>Streptophyta</taxon>
        <taxon>Embryophyta</taxon>
        <taxon>Tracheophyta</taxon>
        <taxon>Spermatophyta</taxon>
        <taxon>Magnoliopsida</taxon>
        <taxon>eudicotyledons</taxon>
        <taxon>Gunneridae</taxon>
        <taxon>Pentapetalae</taxon>
        <taxon>rosids</taxon>
        <taxon>fabids</taxon>
        <taxon>Malpighiales</taxon>
        <taxon>Salicaceae</taxon>
        <taxon>Flacourtieae</taxon>
        <taxon>Dovyalis</taxon>
    </lineage>
</organism>
<gene>
    <name evidence="2" type="ORF">DCAF_LOCUS13881</name>
</gene>